<keyword evidence="1 7" id="KW-0963">Cytoplasm</keyword>
<comment type="subcellular location">
    <subcellularLocation>
        <location evidence="7">Cytoplasm</location>
    </subcellularLocation>
</comment>
<comment type="function">
    <text evidence="7">Specifically dimethylates two adjacent adenosines (A1518 and A1519) in the loop of a conserved hairpin near the 3'-end of 16S rRNA in the 30S particle. May play a critical role in biogenesis of 30S subunits.</text>
</comment>
<comment type="similarity">
    <text evidence="7">Belongs to the class I-like SAM-binding methyltransferase superfamily. rRNA adenine N(6)-methyltransferase family. RsmA subfamily.</text>
</comment>
<keyword evidence="5 7" id="KW-0949">S-adenosyl-L-methionine</keyword>
<keyword evidence="6 7" id="KW-0694">RNA-binding</keyword>
<gene>
    <name evidence="7 10" type="primary">rsmA</name>
    <name evidence="7" type="synonym">ksgA</name>
    <name evidence="10" type="ORF">ENW00_04730</name>
</gene>
<feature type="binding site" evidence="7 8">
    <location>
        <position position="99"/>
    </location>
    <ligand>
        <name>S-adenosyl-L-methionine</name>
        <dbReference type="ChEBI" id="CHEBI:59789"/>
    </ligand>
</feature>
<comment type="catalytic activity">
    <reaction evidence="7">
        <text>adenosine(1518)/adenosine(1519) in 16S rRNA + 4 S-adenosyl-L-methionine = N(6)-dimethyladenosine(1518)/N(6)-dimethyladenosine(1519) in 16S rRNA + 4 S-adenosyl-L-homocysteine + 4 H(+)</text>
        <dbReference type="Rhea" id="RHEA:19609"/>
        <dbReference type="Rhea" id="RHEA-COMP:10232"/>
        <dbReference type="Rhea" id="RHEA-COMP:10233"/>
        <dbReference type="ChEBI" id="CHEBI:15378"/>
        <dbReference type="ChEBI" id="CHEBI:57856"/>
        <dbReference type="ChEBI" id="CHEBI:59789"/>
        <dbReference type="ChEBI" id="CHEBI:74411"/>
        <dbReference type="ChEBI" id="CHEBI:74493"/>
        <dbReference type="EC" id="2.1.1.182"/>
    </reaction>
</comment>
<dbReference type="Gene3D" id="3.40.50.150">
    <property type="entry name" value="Vaccinia Virus protein VP39"/>
    <property type="match status" value="1"/>
</dbReference>
<evidence type="ECO:0000259" key="9">
    <source>
        <dbReference type="SMART" id="SM00650"/>
    </source>
</evidence>
<organism evidence="10">
    <name type="scientific">Dictyoglomus thermophilum</name>
    <dbReference type="NCBI Taxonomy" id="14"/>
    <lineage>
        <taxon>Bacteria</taxon>
        <taxon>Pseudomonadati</taxon>
        <taxon>Dictyoglomota</taxon>
        <taxon>Dictyoglomia</taxon>
        <taxon>Dictyoglomales</taxon>
        <taxon>Dictyoglomaceae</taxon>
        <taxon>Dictyoglomus</taxon>
    </lineage>
</organism>
<sequence length="277" mass="32166">MELTDKSTLLSLLKKHNIFLKKSLGQNFLINPYVLKKIVDQLGITKEDTILEIGCGVGTLTLELAKRAKEVIGIEVDKRFKPILEELLKDYNIKLIFEDVLKVDLKKIITQPYKLTGNLPYYISGSFLGEYLKKGPYAQIMVLMLQKEMFERITSKAGSKKYSPLSILLSLNYKYELITKVSPDSFFPPPEIESVVIKLIYSPTPYNILDKDLFYNILRIGFTQRRKYLINNLQRYLPQIEWKALFKDLNIDLKARAEEIPPEMFIELANKVKNYEN</sequence>
<dbReference type="HAMAP" id="MF_00607">
    <property type="entry name" value="16SrRNA_methyltr_A"/>
    <property type="match status" value="1"/>
</dbReference>
<dbReference type="PANTHER" id="PTHR11727:SF7">
    <property type="entry name" value="DIMETHYLADENOSINE TRANSFERASE-RELATED"/>
    <property type="match status" value="1"/>
</dbReference>
<protein>
    <recommendedName>
        <fullName evidence="7">Ribosomal RNA small subunit methyltransferase A</fullName>
        <ecNumber evidence="7">2.1.1.182</ecNumber>
    </recommendedName>
    <alternativeName>
        <fullName evidence="7">16S rRNA (adenine(1518)-N(6)/adenine(1519)-N(6))-dimethyltransferase</fullName>
    </alternativeName>
    <alternativeName>
        <fullName evidence="7">16S rRNA dimethyladenosine transferase</fullName>
    </alternativeName>
    <alternativeName>
        <fullName evidence="7">16S rRNA dimethylase</fullName>
    </alternativeName>
    <alternativeName>
        <fullName evidence="7">S-adenosylmethionine-6-N', N'-adenosyl(rRNA) dimethyltransferase</fullName>
    </alternativeName>
</protein>
<evidence type="ECO:0000256" key="2">
    <source>
        <dbReference type="ARBA" id="ARBA00022552"/>
    </source>
</evidence>
<dbReference type="InterPro" id="IPR020598">
    <property type="entry name" value="rRNA_Ade_methylase_Trfase_N"/>
</dbReference>
<dbReference type="GO" id="GO:0003723">
    <property type="term" value="F:RNA binding"/>
    <property type="evidence" value="ECO:0007669"/>
    <property type="project" value="UniProtKB-UniRule"/>
</dbReference>
<dbReference type="PROSITE" id="PS01131">
    <property type="entry name" value="RRNA_A_DIMETH"/>
    <property type="match status" value="1"/>
</dbReference>
<dbReference type="InterPro" id="IPR029063">
    <property type="entry name" value="SAM-dependent_MTases_sf"/>
</dbReference>
<feature type="binding site" evidence="7 8">
    <location>
        <position position="54"/>
    </location>
    <ligand>
        <name>S-adenosyl-L-methionine</name>
        <dbReference type="ChEBI" id="CHEBI:59789"/>
    </ligand>
</feature>
<accession>A0A7C3MIZ9</accession>
<keyword evidence="4 7" id="KW-0808">Transferase</keyword>
<evidence type="ECO:0000256" key="1">
    <source>
        <dbReference type="ARBA" id="ARBA00022490"/>
    </source>
</evidence>
<evidence type="ECO:0000313" key="10">
    <source>
        <dbReference type="EMBL" id="HFX13454.1"/>
    </source>
</evidence>
<evidence type="ECO:0000256" key="7">
    <source>
        <dbReference type="HAMAP-Rule" id="MF_00607"/>
    </source>
</evidence>
<dbReference type="InterPro" id="IPR011530">
    <property type="entry name" value="rRNA_adenine_dimethylase"/>
</dbReference>
<evidence type="ECO:0000256" key="3">
    <source>
        <dbReference type="ARBA" id="ARBA00022603"/>
    </source>
</evidence>
<dbReference type="InterPro" id="IPR001737">
    <property type="entry name" value="KsgA/Erm"/>
</dbReference>
<evidence type="ECO:0000256" key="6">
    <source>
        <dbReference type="ARBA" id="ARBA00022884"/>
    </source>
</evidence>
<feature type="binding site" evidence="7 8">
    <location>
        <position position="75"/>
    </location>
    <ligand>
        <name>S-adenosyl-L-methionine</name>
        <dbReference type="ChEBI" id="CHEBI:59789"/>
    </ligand>
</feature>
<dbReference type="PANTHER" id="PTHR11727">
    <property type="entry name" value="DIMETHYLADENOSINE TRANSFERASE"/>
    <property type="match status" value="1"/>
</dbReference>
<dbReference type="GO" id="GO:0005829">
    <property type="term" value="C:cytosol"/>
    <property type="evidence" value="ECO:0007669"/>
    <property type="project" value="TreeGrafter"/>
</dbReference>
<dbReference type="InterPro" id="IPR023165">
    <property type="entry name" value="rRNA_Ade_diMease-like_C"/>
</dbReference>
<keyword evidence="3 7" id="KW-0489">Methyltransferase</keyword>
<evidence type="ECO:0000256" key="4">
    <source>
        <dbReference type="ARBA" id="ARBA00022679"/>
    </source>
</evidence>
<dbReference type="SUPFAM" id="SSF53335">
    <property type="entry name" value="S-adenosyl-L-methionine-dependent methyltransferases"/>
    <property type="match status" value="1"/>
</dbReference>
<dbReference type="NCBIfam" id="TIGR00755">
    <property type="entry name" value="ksgA"/>
    <property type="match status" value="1"/>
</dbReference>
<dbReference type="PROSITE" id="PS51689">
    <property type="entry name" value="SAM_RNA_A_N6_MT"/>
    <property type="match status" value="1"/>
</dbReference>
<evidence type="ECO:0000256" key="8">
    <source>
        <dbReference type="PROSITE-ProRule" id="PRU01026"/>
    </source>
</evidence>
<comment type="caution">
    <text evidence="10">The sequence shown here is derived from an EMBL/GenBank/DDBJ whole genome shotgun (WGS) entry which is preliminary data.</text>
</comment>
<name>A0A7C3MIZ9_DICTH</name>
<keyword evidence="2 7" id="KW-0698">rRNA processing</keyword>
<dbReference type="EMBL" id="DTIN01000014">
    <property type="protein sequence ID" value="HFX13454.1"/>
    <property type="molecule type" value="Genomic_DNA"/>
</dbReference>
<feature type="binding site" evidence="7 8">
    <location>
        <position position="118"/>
    </location>
    <ligand>
        <name>S-adenosyl-L-methionine</name>
        <dbReference type="ChEBI" id="CHEBI:59789"/>
    </ligand>
</feature>
<evidence type="ECO:0000256" key="5">
    <source>
        <dbReference type="ARBA" id="ARBA00022691"/>
    </source>
</evidence>
<feature type="binding site" evidence="7 8">
    <location>
        <position position="29"/>
    </location>
    <ligand>
        <name>S-adenosyl-L-methionine</name>
        <dbReference type="ChEBI" id="CHEBI:59789"/>
    </ligand>
</feature>
<reference evidence="10" key="1">
    <citation type="journal article" date="2020" name="mSystems">
        <title>Genome- and Community-Level Interaction Insights into Carbon Utilization and Element Cycling Functions of Hydrothermarchaeota in Hydrothermal Sediment.</title>
        <authorList>
            <person name="Zhou Z."/>
            <person name="Liu Y."/>
            <person name="Xu W."/>
            <person name="Pan J."/>
            <person name="Luo Z.H."/>
            <person name="Li M."/>
        </authorList>
    </citation>
    <scope>NUCLEOTIDE SEQUENCE [LARGE SCALE GENOMIC DNA]</scope>
    <source>
        <strain evidence="10">SpSt-81</strain>
    </source>
</reference>
<dbReference type="CDD" id="cd02440">
    <property type="entry name" value="AdoMet_MTases"/>
    <property type="match status" value="1"/>
</dbReference>
<dbReference type="EC" id="2.1.1.182" evidence="7"/>
<dbReference type="GO" id="GO:0052908">
    <property type="term" value="F:16S rRNA (adenine(1518)-N(6)/adenine(1519)-N(6))-dimethyltransferase activity"/>
    <property type="evidence" value="ECO:0007669"/>
    <property type="project" value="UniProtKB-EC"/>
</dbReference>
<dbReference type="AlphaFoldDB" id="A0A7C3MIZ9"/>
<dbReference type="InterPro" id="IPR020596">
    <property type="entry name" value="rRNA_Ade_Mease_Trfase_CS"/>
</dbReference>
<dbReference type="Pfam" id="PF00398">
    <property type="entry name" value="RrnaAD"/>
    <property type="match status" value="1"/>
</dbReference>
<dbReference type="Gene3D" id="1.10.8.100">
    <property type="entry name" value="Ribosomal RNA adenine dimethylase-like, domain 2"/>
    <property type="match status" value="1"/>
</dbReference>
<proteinExistence type="inferred from homology"/>
<feature type="domain" description="Ribosomal RNA adenine methylase transferase N-terminal" evidence="9">
    <location>
        <begin position="34"/>
        <end position="203"/>
    </location>
</feature>
<feature type="binding site" evidence="7 8">
    <location>
        <position position="27"/>
    </location>
    <ligand>
        <name>S-adenosyl-L-methionine</name>
        <dbReference type="ChEBI" id="CHEBI:59789"/>
    </ligand>
</feature>
<dbReference type="SMART" id="SM00650">
    <property type="entry name" value="rADc"/>
    <property type="match status" value="1"/>
</dbReference>